<feature type="region of interest" description="Disordered" evidence="1">
    <location>
        <begin position="1"/>
        <end position="29"/>
    </location>
</feature>
<feature type="region of interest" description="Disordered" evidence="1">
    <location>
        <begin position="52"/>
        <end position="89"/>
    </location>
</feature>
<organism evidence="2">
    <name type="scientific">Moorena producens (strain JHB)</name>
    <dbReference type="NCBI Taxonomy" id="1454205"/>
    <lineage>
        <taxon>Bacteria</taxon>
        <taxon>Bacillati</taxon>
        <taxon>Cyanobacteriota</taxon>
        <taxon>Cyanophyceae</taxon>
        <taxon>Coleofasciculales</taxon>
        <taxon>Coleofasciculaceae</taxon>
        <taxon>Moorena</taxon>
    </lineage>
</organism>
<proteinExistence type="predicted"/>
<protein>
    <submittedName>
        <fullName evidence="2">Uncharacterized protein</fullName>
    </submittedName>
</protein>
<sequence>MAKRPRASQQSGTKSIAFNLPFTESPWANNLGQKATGFAAKRDEVHRVQPWPKGHVIAFNLQPSTKQPSTKQPSTKQPSTKQPSTKQPS</sequence>
<reference evidence="2" key="1">
    <citation type="journal article" date="2017" name="Proc. Natl. Acad. Sci. U.S.A.">
        <title>Comparative genomics uncovers the prolific and distinctive metabolic potential of the cyanobacterial genus Moorea.</title>
        <authorList>
            <person name="Leao T."/>
            <person name="Castelao G."/>
            <person name="Korobeynikov A."/>
            <person name="Monroe E.A."/>
            <person name="Podell S."/>
            <person name="Glukhov E."/>
            <person name="Allen E.E."/>
            <person name="Gerwick W.H."/>
            <person name="Gerwick L."/>
        </authorList>
    </citation>
    <scope>NUCLEOTIDE SEQUENCE</scope>
    <source>
        <strain evidence="2">JHB</strain>
    </source>
</reference>
<evidence type="ECO:0000313" key="2">
    <source>
        <dbReference type="EMBL" id="WAN68714.1"/>
    </source>
</evidence>
<feature type="compositionally biased region" description="Polar residues" evidence="1">
    <location>
        <begin position="61"/>
        <end position="89"/>
    </location>
</feature>
<reference evidence="2" key="2">
    <citation type="submission" date="2022-10" db="EMBL/GenBank/DDBJ databases">
        <authorList>
            <person name="Ngo T.-E."/>
        </authorList>
    </citation>
    <scope>NUCLEOTIDE SEQUENCE</scope>
    <source>
        <strain evidence="2">JHB</strain>
    </source>
</reference>
<dbReference type="Proteomes" id="UP000176944">
    <property type="component" value="Chromosome"/>
</dbReference>
<gene>
    <name evidence="2" type="ORF">BJP36_40845</name>
</gene>
<name>A0A9Q9SS90_MOOP1</name>
<evidence type="ECO:0000256" key="1">
    <source>
        <dbReference type="SAM" id="MobiDB-lite"/>
    </source>
</evidence>
<accession>A0A9Q9SS90</accession>
<feature type="compositionally biased region" description="Polar residues" evidence="1">
    <location>
        <begin position="7"/>
        <end position="16"/>
    </location>
</feature>
<dbReference type="EMBL" id="CP017708">
    <property type="protein sequence ID" value="WAN68714.1"/>
    <property type="molecule type" value="Genomic_DNA"/>
</dbReference>
<dbReference type="AlphaFoldDB" id="A0A9Q9SS90"/>